<comment type="caution">
    <text evidence="8">The sequence shown here is derived from an EMBL/GenBank/DDBJ whole genome shotgun (WGS) entry which is preliminary data.</text>
</comment>
<evidence type="ECO:0000256" key="1">
    <source>
        <dbReference type="ARBA" id="ARBA00022679"/>
    </source>
</evidence>
<dbReference type="InterPro" id="IPR017861">
    <property type="entry name" value="KAE1/TsaD"/>
</dbReference>
<evidence type="ECO:0000313" key="8">
    <source>
        <dbReference type="EMBL" id="PIS43165.1"/>
    </source>
</evidence>
<evidence type="ECO:0000313" key="9">
    <source>
        <dbReference type="Proteomes" id="UP000228687"/>
    </source>
</evidence>
<feature type="binding site" evidence="6">
    <location>
        <position position="208"/>
    </location>
    <ligand>
        <name>Fe cation</name>
        <dbReference type="ChEBI" id="CHEBI:24875"/>
    </ligand>
</feature>
<evidence type="ECO:0000256" key="5">
    <source>
        <dbReference type="ARBA" id="ARBA00048117"/>
    </source>
</evidence>
<comment type="function">
    <text evidence="6">Required for the formation of a threonylcarbamoyl group on adenosine at position 37 (t(6)A37) in tRNAs that read codons beginning with adenine. Is involved in the transfer of the threonylcarbamoyl moiety of threonylcarbamoyl-AMP (TC-AMP) to the N6 group of A37, together with TsaE and TsaB. TsaD likely plays a direct catalytic role in this reaction.</text>
</comment>
<feature type="binding site" evidence="6">
    <location>
        <position position="392"/>
    </location>
    <ligand>
        <name>substrate</name>
    </ligand>
</feature>
<keyword evidence="6" id="KW-0408">Iron</keyword>
<evidence type="ECO:0000259" key="7">
    <source>
        <dbReference type="Pfam" id="PF00814"/>
    </source>
</evidence>
<feature type="domain" description="Gcp-like" evidence="7">
    <location>
        <begin position="83"/>
        <end position="136"/>
    </location>
</feature>
<protein>
    <recommendedName>
        <fullName evidence="6">tRNA N6-adenosine threonylcarbamoyltransferase</fullName>
        <ecNumber evidence="6">2.3.1.234</ecNumber>
    </recommendedName>
    <alternativeName>
        <fullName evidence="6">N6-L-threonylcarbamoyladenine synthase</fullName>
        <shortName evidence="6">t(6)A synthase</shortName>
    </alternativeName>
    <alternativeName>
        <fullName evidence="6">t(6)A37 threonylcarbamoyladenosine biosynthesis protein TsaD</fullName>
    </alternativeName>
    <alternativeName>
        <fullName evidence="6">tRNA threonylcarbamoyladenosine biosynthesis protein TsaD</fullName>
    </alternativeName>
</protein>
<dbReference type="PROSITE" id="PS01016">
    <property type="entry name" value="GLYCOPROTEASE"/>
    <property type="match status" value="1"/>
</dbReference>
<name>A0A2H0YXF8_9BACT</name>
<gene>
    <name evidence="6" type="primary">tsaD</name>
    <name evidence="8" type="ORF">COT23_02780</name>
</gene>
<dbReference type="InterPro" id="IPR017860">
    <property type="entry name" value="Peptidase_M22_CS"/>
</dbReference>
<feature type="binding site" evidence="6">
    <location>
        <begin position="238"/>
        <end position="242"/>
    </location>
    <ligand>
        <name>substrate</name>
    </ligand>
</feature>
<keyword evidence="6" id="KW-0963">Cytoplasm</keyword>
<dbReference type="SUPFAM" id="SSF53067">
    <property type="entry name" value="Actin-like ATPase domain"/>
    <property type="match status" value="2"/>
</dbReference>
<keyword evidence="3 6" id="KW-0479">Metal-binding</keyword>
<keyword evidence="1 6" id="KW-0808">Transferase</keyword>
<dbReference type="EMBL" id="PEXT01000058">
    <property type="protein sequence ID" value="PIS43165.1"/>
    <property type="molecule type" value="Genomic_DNA"/>
</dbReference>
<evidence type="ECO:0000256" key="3">
    <source>
        <dbReference type="ARBA" id="ARBA00022723"/>
    </source>
</evidence>
<feature type="binding site" evidence="6">
    <location>
        <position position="422"/>
    </location>
    <ligand>
        <name>Fe cation</name>
        <dbReference type="ChEBI" id="CHEBI:24875"/>
    </ligand>
</feature>
<comment type="caution">
    <text evidence="6">Lacks conserved residue(s) required for the propagation of feature annotation.</text>
</comment>
<dbReference type="Proteomes" id="UP000228687">
    <property type="component" value="Unassembled WGS sequence"/>
</dbReference>
<dbReference type="GO" id="GO:0061711">
    <property type="term" value="F:tRNA N(6)-L-threonylcarbamoyladenine synthase activity"/>
    <property type="evidence" value="ECO:0007669"/>
    <property type="project" value="UniProtKB-EC"/>
</dbReference>
<comment type="catalytic activity">
    <reaction evidence="5 6">
        <text>L-threonylcarbamoyladenylate + adenosine(37) in tRNA = N(6)-L-threonylcarbamoyladenosine(37) in tRNA + AMP + H(+)</text>
        <dbReference type="Rhea" id="RHEA:37059"/>
        <dbReference type="Rhea" id="RHEA-COMP:10162"/>
        <dbReference type="Rhea" id="RHEA-COMP:10163"/>
        <dbReference type="ChEBI" id="CHEBI:15378"/>
        <dbReference type="ChEBI" id="CHEBI:73682"/>
        <dbReference type="ChEBI" id="CHEBI:74411"/>
        <dbReference type="ChEBI" id="CHEBI:74418"/>
        <dbReference type="ChEBI" id="CHEBI:456215"/>
        <dbReference type="EC" id="2.3.1.234"/>
    </reaction>
</comment>
<keyword evidence="2 6" id="KW-0819">tRNA processing</keyword>
<keyword evidence="4 6" id="KW-0012">Acyltransferase</keyword>
<feature type="domain" description="Gcp-like" evidence="7">
    <location>
        <begin position="169"/>
        <end position="428"/>
    </location>
</feature>
<accession>A0A2H0YXF8</accession>
<dbReference type="NCBIfam" id="TIGR00329">
    <property type="entry name" value="gcp_kae1"/>
    <property type="match status" value="1"/>
</dbReference>
<dbReference type="InterPro" id="IPR043129">
    <property type="entry name" value="ATPase_NBD"/>
</dbReference>
<dbReference type="Gene3D" id="3.30.420.40">
    <property type="match status" value="3"/>
</dbReference>
<dbReference type="Pfam" id="PF00814">
    <property type="entry name" value="TsaD"/>
    <property type="match status" value="2"/>
</dbReference>
<proteinExistence type="inferred from homology"/>
<evidence type="ECO:0000256" key="4">
    <source>
        <dbReference type="ARBA" id="ARBA00023315"/>
    </source>
</evidence>
<feature type="binding site" evidence="6">
    <location>
        <position position="212"/>
    </location>
    <ligand>
        <name>Fe cation</name>
        <dbReference type="ChEBI" id="CHEBI:24875"/>
    </ligand>
</feature>
<feature type="binding site" evidence="6">
    <location>
        <position position="284"/>
    </location>
    <ligand>
        <name>substrate</name>
    </ligand>
</feature>
<dbReference type="PANTHER" id="PTHR11735">
    <property type="entry name" value="TRNA N6-ADENOSINE THREONYLCARBAMOYLTRANSFERASE"/>
    <property type="match status" value="1"/>
</dbReference>
<dbReference type="InterPro" id="IPR022450">
    <property type="entry name" value="TsaD"/>
</dbReference>
<dbReference type="GO" id="GO:0005737">
    <property type="term" value="C:cytoplasm"/>
    <property type="evidence" value="ECO:0007669"/>
    <property type="project" value="UniProtKB-SubCell"/>
</dbReference>
<feature type="binding site" evidence="6">
    <location>
        <position position="271"/>
    </location>
    <ligand>
        <name>substrate</name>
    </ligand>
</feature>
<dbReference type="GO" id="GO:0002949">
    <property type="term" value="P:tRNA threonylcarbamoyladenosine modification"/>
    <property type="evidence" value="ECO:0007669"/>
    <property type="project" value="UniProtKB-UniRule"/>
</dbReference>
<dbReference type="PANTHER" id="PTHR11735:SF6">
    <property type="entry name" value="TRNA N6-ADENOSINE THREONYLCARBAMOYLTRANSFERASE, MITOCHONDRIAL"/>
    <property type="match status" value="1"/>
</dbReference>
<organism evidence="8 9">
    <name type="scientific">Candidatus Kaiserbacteria bacterium CG08_land_8_20_14_0_20_50_21</name>
    <dbReference type="NCBI Taxonomy" id="1974604"/>
    <lineage>
        <taxon>Bacteria</taxon>
        <taxon>Candidatus Kaiseribacteriota</taxon>
    </lineage>
</organism>
<comment type="subcellular location">
    <subcellularLocation>
        <location evidence="6">Cytoplasm</location>
    </subcellularLocation>
</comment>
<dbReference type="InterPro" id="IPR000905">
    <property type="entry name" value="Gcp-like_dom"/>
</dbReference>
<dbReference type="GO" id="GO:0005506">
    <property type="term" value="F:iron ion binding"/>
    <property type="evidence" value="ECO:0007669"/>
    <property type="project" value="UniProtKB-UniRule"/>
</dbReference>
<sequence>MCRSEAIHRSTSRSSRGNTAVMGILKHPHSGSHGASRFHGRLSKSMNILAVETSCDETALAVLECRGDLLKGLGAGEQSAVCTVLGNALLSQVEIHREYGGVFPTLAKREHAKNLVPLLKAALEEAELLHEDTQAISEETRDKIAIILSREPELCEPFLDFISESERPAIDAIAVTTGPGLEPALWVGINFAKALALAWQKPIVAVNHMEGHILSALASQQGEALLIENIQFPVLALLISGGHTELILMKEWLHYELIGRTRDDAVGEAFDKVARMLGLPYPGGPEISRLAELARRKDAIRPTSNVGRMMSYTFKLPRPMLHDATYDFSFAGLKTAVLYLLKNNPKMSEEDTKHVAEEFESAVADVLWKKTARALAETGARTLVIGGGVSANVHIRRTFRENIACEYPEVKLRIPDLDLATDNAVMIALAGFCRAIRKDFSAPDSIIANGNVHLA</sequence>
<reference evidence="9" key="1">
    <citation type="submission" date="2017-09" db="EMBL/GenBank/DDBJ databases">
        <title>Depth-based differentiation of microbial function through sediment-hosted aquifers and enrichment of novel symbionts in the deep terrestrial subsurface.</title>
        <authorList>
            <person name="Probst A.J."/>
            <person name="Ladd B."/>
            <person name="Jarett J.K."/>
            <person name="Geller-Mcgrath D.E."/>
            <person name="Sieber C.M.K."/>
            <person name="Emerson J.B."/>
            <person name="Anantharaman K."/>
            <person name="Thomas B.C."/>
            <person name="Malmstrom R."/>
            <person name="Stieglmeier M."/>
            <person name="Klingl A."/>
            <person name="Woyke T."/>
            <person name="Ryan C.M."/>
            <person name="Banfield J.F."/>
        </authorList>
    </citation>
    <scope>NUCLEOTIDE SEQUENCE [LARGE SCALE GENOMIC DNA]</scope>
</reference>
<evidence type="ECO:0000256" key="2">
    <source>
        <dbReference type="ARBA" id="ARBA00022694"/>
    </source>
</evidence>
<dbReference type="CDD" id="cd24133">
    <property type="entry name" value="ASKHA_NBD_TsaD_bac"/>
    <property type="match status" value="1"/>
</dbReference>
<dbReference type="HAMAP" id="MF_01445">
    <property type="entry name" value="TsaD"/>
    <property type="match status" value="1"/>
</dbReference>
<evidence type="ECO:0000256" key="6">
    <source>
        <dbReference type="HAMAP-Rule" id="MF_01445"/>
    </source>
</evidence>
<comment type="similarity">
    <text evidence="6">Belongs to the KAE1 / TsaD family.</text>
</comment>
<comment type="cofactor">
    <cofactor evidence="6">
        <name>Fe(2+)</name>
        <dbReference type="ChEBI" id="CHEBI:29033"/>
    </cofactor>
    <text evidence="6">Binds 1 Fe(2+) ion per subunit.</text>
</comment>
<dbReference type="AlphaFoldDB" id="A0A2H0YXF8"/>
<dbReference type="EC" id="2.3.1.234" evidence="6"/>